<evidence type="ECO:0000256" key="3">
    <source>
        <dbReference type="ARBA" id="ARBA00022692"/>
    </source>
</evidence>
<dbReference type="PANTHER" id="PTHR28144">
    <property type="entry name" value="ER MEMBRANE PROTEIN COMPLEX SUBUNIT 5"/>
    <property type="match status" value="1"/>
</dbReference>
<keyword evidence="4 6" id="KW-1133">Transmembrane helix</keyword>
<evidence type="ECO:0000313" key="8">
    <source>
        <dbReference type="EMBL" id="RPB27863.1"/>
    </source>
</evidence>
<evidence type="ECO:0000256" key="5">
    <source>
        <dbReference type="ARBA" id="ARBA00023136"/>
    </source>
</evidence>
<keyword evidence="7" id="KW-0732">Signal</keyword>
<dbReference type="InterPro" id="IPR053279">
    <property type="entry name" value="EMC_subunit"/>
</dbReference>
<keyword evidence="9" id="KW-1185">Reference proteome</keyword>
<dbReference type="InParanoid" id="A0A3N4LY85"/>
<comment type="subcellular location">
    <subcellularLocation>
        <location evidence="1">Endomembrane system</location>
        <topology evidence="1">Multi-pass membrane protein</topology>
    </subcellularLocation>
</comment>
<evidence type="ECO:0000256" key="4">
    <source>
        <dbReference type="ARBA" id="ARBA00022989"/>
    </source>
</evidence>
<comment type="similarity">
    <text evidence="2">Belongs to the membrane magnesium transporter (TC 1.A.67) family.</text>
</comment>
<dbReference type="EMBL" id="ML121530">
    <property type="protein sequence ID" value="RPB27863.1"/>
    <property type="molecule type" value="Genomic_DNA"/>
</dbReference>
<proteinExistence type="inferred from homology"/>
<dbReference type="InterPro" id="IPR018937">
    <property type="entry name" value="MMgT"/>
</dbReference>
<gene>
    <name evidence="8" type="ORF">L211DRAFT_845863</name>
</gene>
<feature type="signal peptide" evidence="7">
    <location>
        <begin position="1"/>
        <end position="25"/>
    </location>
</feature>
<dbReference type="PANTHER" id="PTHR28144:SF1">
    <property type="entry name" value="ER MEMBRANE PROTEIN COMPLEX SUBUNIT 5"/>
    <property type="match status" value="1"/>
</dbReference>
<dbReference type="Pfam" id="PF10270">
    <property type="entry name" value="MMgT"/>
    <property type="match status" value="1"/>
</dbReference>
<dbReference type="STRING" id="1051890.A0A3N4LY85"/>
<evidence type="ECO:0000256" key="1">
    <source>
        <dbReference type="ARBA" id="ARBA00004127"/>
    </source>
</evidence>
<evidence type="ECO:0000313" key="9">
    <source>
        <dbReference type="Proteomes" id="UP000267821"/>
    </source>
</evidence>
<evidence type="ECO:0008006" key="10">
    <source>
        <dbReference type="Google" id="ProtNLM"/>
    </source>
</evidence>
<keyword evidence="5 6" id="KW-0472">Membrane</keyword>
<feature type="transmembrane region" description="Helical" evidence="6">
    <location>
        <begin position="60"/>
        <end position="80"/>
    </location>
</feature>
<dbReference type="OrthoDB" id="44756at2759"/>
<feature type="chain" id="PRO_5018233831" description="Magnesium transporter" evidence="7">
    <location>
        <begin position="26"/>
        <end position="135"/>
    </location>
</feature>
<evidence type="ECO:0000256" key="6">
    <source>
        <dbReference type="SAM" id="Phobius"/>
    </source>
</evidence>
<dbReference type="GO" id="GO:0034975">
    <property type="term" value="P:protein folding in endoplasmic reticulum"/>
    <property type="evidence" value="ECO:0007669"/>
    <property type="project" value="TreeGrafter"/>
</dbReference>
<reference evidence="8 9" key="1">
    <citation type="journal article" date="2018" name="Nat. Ecol. Evol.">
        <title>Pezizomycetes genomes reveal the molecular basis of ectomycorrhizal truffle lifestyle.</title>
        <authorList>
            <person name="Murat C."/>
            <person name="Payen T."/>
            <person name="Noel B."/>
            <person name="Kuo A."/>
            <person name="Morin E."/>
            <person name="Chen J."/>
            <person name="Kohler A."/>
            <person name="Krizsan K."/>
            <person name="Balestrini R."/>
            <person name="Da Silva C."/>
            <person name="Montanini B."/>
            <person name="Hainaut M."/>
            <person name="Levati E."/>
            <person name="Barry K.W."/>
            <person name="Belfiori B."/>
            <person name="Cichocki N."/>
            <person name="Clum A."/>
            <person name="Dockter R.B."/>
            <person name="Fauchery L."/>
            <person name="Guy J."/>
            <person name="Iotti M."/>
            <person name="Le Tacon F."/>
            <person name="Lindquist E.A."/>
            <person name="Lipzen A."/>
            <person name="Malagnac F."/>
            <person name="Mello A."/>
            <person name="Molinier V."/>
            <person name="Miyauchi S."/>
            <person name="Poulain J."/>
            <person name="Riccioni C."/>
            <person name="Rubini A."/>
            <person name="Sitrit Y."/>
            <person name="Splivallo R."/>
            <person name="Traeger S."/>
            <person name="Wang M."/>
            <person name="Zifcakova L."/>
            <person name="Wipf D."/>
            <person name="Zambonelli A."/>
            <person name="Paolocci F."/>
            <person name="Nowrousian M."/>
            <person name="Ottonello S."/>
            <person name="Baldrian P."/>
            <person name="Spatafora J.W."/>
            <person name="Henrissat B."/>
            <person name="Nagy L.G."/>
            <person name="Aury J.M."/>
            <person name="Wincker P."/>
            <person name="Grigoriev I.V."/>
            <person name="Bonfante P."/>
            <person name="Martin F.M."/>
        </authorList>
    </citation>
    <scope>NUCLEOTIDE SEQUENCE [LARGE SCALE GENOMIC DNA]</scope>
    <source>
        <strain evidence="8 9">ATCC MYA-4762</strain>
    </source>
</reference>
<organism evidence="8 9">
    <name type="scientific">Terfezia boudieri ATCC MYA-4762</name>
    <dbReference type="NCBI Taxonomy" id="1051890"/>
    <lineage>
        <taxon>Eukaryota</taxon>
        <taxon>Fungi</taxon>
        <taxon>Dikarya</taxon>
        <taxon>Ascomycota</taxon>
        <taxon>Pezizomycotina</taxon>
        <taxon>Pezizomycetes</taxon>
        <taxon>Pezizales</taxon>
        <taxon>Pezizaceae</taxon>
        <taxon>Terfezia</taxon>
    </lineage>
</organism>
<evidence type="ECO:0000256" key="2">
    <source>
        <dbReference type="ARBA" id="ARBA00006109"/>
    </source>
</evidence>
<protein>
    <recommendedName>
        <fullName evidence="10">Magnesium transporter</fullName>
    </recommendedName>
</protein>
<dbReference type="GO" id="GO:0072546">
    <property type="term" value="C:EMC complex"/>
    <property type="evidence" value="ECO:0007669"/>
    <property type="project" value="TreeGrafter"/>
</dbReference>
<name>A0A3N4LY85_9PEZI</name>
<accession>A0A3N4LY85</accession>
<dbReference type="Proteomes" id="UP000267821">
    <property type="component" value="Unassembled WGS sequence"/>
</dbReference>
<dbReference type="AlphaFoldDB" id="A0A3N4LY85"/>
<keyword evidence="3 6" id="KW-0812">Transmembrane</keyword>
<evidence type="ECO:0000256" key="7">
    <source>
        <dbReference type="SAM" id="SignalP"/>
    </source>
</evidence>
<sequence length="135" mass="15280">MSNPTPISIGTKLLILFSSVLLAHSIYSAHEHTHLYSTRPPPQASTSYSPNPQHKLPLDIILETIISVSLLSIGIVLSGWEFRPIQWRKWAGQLEREKGQGPYEFLESRLGFIDIRAKRSEFASWVKEHEATKAT</sequence>